<protein>
    <submittedName>
        <fullName evidence="2">Uncharacterized protein</fullName>
    </submittedName>
</protein>
<reference evidence="2 3" key="1">
    <citation type="submission" date="2024-01" db="EMBL/GenBank/DDBJ databases">
        <title>A draft genome for a cacao thread blight-causing isolate of Paramarasmius palmivorus.</title>
        <authorList>
            <person name="Baruah I.K."/>
            <person name="Bukari Y."/>
            <person name="Amoako-Attah I."/>
            <person name="Meinhardt L.W."/>
            <person name="Bailey B.A."/>
            <person name="Cohen S.P."/>
        </authorList>
    </citation>
    <scope>NUCLEOTIDE SEQUENCE [LARGE SCALE GENOMIC DNA]</scope>
    <source>
        <strain evidence="2 3">GH-12</strain>
    </source>
</reference>
<organism evidence="2 3">
    <name type="scientific">Paramarasmius palmivorus</name>
    <dbReference type="NCBI Taxonomy" id="297713"/>
    <lineage>
        <taxon>Eukaryota</taxon>
        <taxon>Fungi</taxon>
        <taxon>Dikarya</taxon>
        <taxon>Basidiomycota</taxon>
        <taxon>Agaricomycotina</taxon>
        <taxon>Agaricomycetes</taxon>
        <taxon>Agaricomycetidae</taxon>
        <taxon>Agaricales</taxon>
        <taxon>Marasmiineae</taxon>
        <taxon>Marasmiaceae</taxon>
        <taxon>Paramarasmius</taxon>
    </lineage>
</organism>
<proteinExistence type="predicted"/>
<dbReference type="Proteomes" id="UP001383192">
    <property type="component" value="Unassembled WGS sequence"/>
</dbReference>
<comment type="caution">
    <text evidence="2">The sequence shown here is derived from an EMBL/GenBank/DDBJ whole genome shotgun (WGS) entry which is preliminary data.</text>
</comment>
<name>A0AAW0DP84_9AGAR</name>
<evidence type="ECO:0000313" key="3">
    <source>
        <dbReference type="Proteomes" id="UP001383192"/>
    </source>
</evidence>
<gene>
    <name evidence="2" type="ORF">VNI00_003833</name>
</gene>
<keyword evidence="3" id="KW-1185">Reference proteome</keyword>
<accession>A0AAW0DP84</accession>
<feature type="compositionally biased region" description="Polar residues" evidence="1">
    <location>
        <begin position="78"/>
        <end position="94"/>
    </location>
</feature>
<evidence type="ECO:0000313" key="2">
    <source>
        <dbReference type="EMBL" id="KAK7053214.1"/>
    </source>
</evidence>
<dbReference type="AlphaFoldDB" id="A0AAW0DP84"/>
<sequence length="132" mass="14430">MSMSVPLDALAHFRVVLKIPSRTALNKELSLVLEPSPKLGPGGNESDNLPRYLHVNTRKDDGLGDLIVELAVTSGNSSSLHINTSTGHNGVLEQNQKHQEPPALAIDPHSTEIPDWRSEMVAVQHQEEVMEV</sequence>
<evidence type="ECO:0000256" key="1">
    <source>
        <dbReference type="SAM" id="MobiDB-lite"/>
    </source>
</evidence>
<dbReference type="EMBL" id="JAYKXP010000010">
    <property type="protein sequence ID" value="KAK7053214.1"/>
    <property type="molecule type" value="Genomic_DNA"/>
</dbReference>
<feature type="region of interest" description="Disordered" evidence="1">
    <location>
        <begin position="78"/>
        <end position="107"/>
    </location>
</feature>